<gene>
    <name evidence="2" type="ORF">A3Q56_06181</name>
</gene>
<feature type="non-terminal residue" evidence="2">
    <location>
        <position position="38"/>
    </location>
</feature>
<sequence>MIKDGVVHIGHYKPYFLGTILMVTPMSLHRIIKKFNRR</sequence>
<comment type="caution">
    <text evidence="2">The sequence shown here is derived from an EMBL/GenBank/DDBJ whole genome shotgun (WGS) entry which is preliminary data.</text>
</comment>
<dbReference type="EMBL" id="LWCA01001038">
    <property type="protein sequence ID" value="OAF66101.1"/>
    <property type="molecule type" value="Genomic_DNA"/>
</dbReference>
<organism evidence="2 3">
    <name type="scientific">Intoshia linei</name>
    <dbReference type="NCBI Taxonomy" id="1819745"/>
    <lineage>
        <taxon>Eukaryota</taxon>
        <taxon>Metazoa</taxon>
        <taxon>Spiralia</taxon>
        <taxon>Lophotrochozoa</taxon>
        <taxon>Mesozoa</taxon>
        <taxon>Orthonectida</taxon>
        <taxon>Rhopaluridae</taxon>
        <taxon>Intoshia</taxon>
    </lineage>
</organism>
<keyword evidence="1" id="KW-0472">Membrane</keyword>
<dbReference type="Proteomes" id="UP000078046">
    <property type="component" value="Unassembled WGS sequence"/>
</dbReference>
<evidence type="ECO:0000313" key="3">
    <source>
        <dbReference type="Proteomes" id="UP000078046"/>
    </source>
</evidence>
<reference evidence="2 3" key="1">
    <citation type="submission" date="2016-04" db="EMBL/GenBank/DDBJ databases">
        <title>The genome of Intoshia linei affirms orthonectids as highly simplified spiralians.</title>
        <authorList>
            <person name="Mikhailov K.V."/>
            <person name="Slusarev G.S."/>
            <person name="Nikitin M.A."/>
            <person name="Logacheva M.D."/>
            <person name="Penin A."/>
            <person name="Aleoshin V."/>
            <person name="Panchin Y.V."/>
        </authorList>
    </citation>
    <scope>NUCLEOTIDE SEQUENCE [LARGE SCALE GENOMIC DNA]</scope>
    <source>
        <strain evidence="2">Intl2013</strain>
        <tissue evidence="2">Whole animal</tissue>
    </source>
</reference>
<keyword evidence="3" id="KW-1185">Reference proteome</keyword>
<keyword evidence="1" id="KW-0812">Transmembrane</keyword>
<feature type="transmembrane region" description="Helical" evidence="1">
    <location>
        <begin position="12"/>
        <end position="32"/>
    </location>
</feature>
<proteinExistence type="predicted"/>
<dbReference type="AlphaFoldDB" id="A0A177AXG8"/>
<evidence type="ECO:0000256" key="1">
    <source>
        <dbReference type="SAM" id="Phobius"/>
    </source>
</evidence>
<protein>
    <submittedName>
        <fullName evidence="2">Uncharacterized protein</fullName>
    </submittedName>
</protein>
<keyword evidence="1" id="KW-1133">Transmembrane helix</keyword>
<evidence type="ECO:0000313" key="2">
    <source>
        <dbReference type="EMBL" id="OAF66101.1"/>
    </source>
</evidence>
<name>A0A177AXG8_9BILA</name>
<accession>A0A177AXG8</accession>